<proteinExistence type="predicted"/>
<evidence type="ECO:0000313" key="2">
    <source>
        <dbReference type="EMBL" id="SVA23024.1"/>
    </source>
</evidence>
<feature type="non-terminal residue" evidence="2">
    <location>
        <position position="45"/>
    </location>
</feature>
<dbReference type="AlphaFoldDB" id="A0A381U4N1"/>
<sequence>YNSVVLYVHSTKPKNPFSSIKPSFRYIITSIFGSGWAVWFLLHKT</sequence>
<organism evidence="2">
    <name type="scientific">marine metagenome</name>
    <dbReference type="NCBI Taxonomy" id="408172"/>
    <lineage>
        <taxon>unclassified sequences</taxon>
        <taxon>metagenomes</taxon>
        <taxon>ecological metagenomes</taxon>
    </lineage>
</organism>
<accession>A0A381U4N1</accession>
<gene>
    <name evidence="2" type="ORF">METZ01_LOCUS75878</name>
</gene>
<keyword evidence="1" id="KW-1133">Transmembrane helix</keyword>
<evidence type="ECO:0000256" key="1">
    <source>
        <dbReference type="SAM" id="Phobius"/>
    </source>
</evidence>
<name>A0A381U4N1_9ZZZZ</name>
<keyword evidence="1" id="KW-0812">Transmembrane</keyword>
<keyword evidence="1" id="KW-0472">Membrane</keyword>
<feature type="transmembrane region" description="Helical" evidence="1">
    <location>
        <begin position="23"/>
        <end position="42"/>
    </location>
</feature>
<protein>
    <submittedName>
        <fullName evidence="2">Uncharacterized protein</fullName>
    </submittedName>
</protein>
<reference evidence="2" key="1">
    <citation type="submission" date="2018-05" db="EMBL/GenBank/DDBJ databases">
        <authorList>
            <person name="Lanie J.A."/>
            <person name="Ng W.-L."/>
            <person name="Kazmierczak K.M."/>
            <person name="Andrzejewski T.M."/>
            <person name="Davidsen T.M."/>
            <person name="Wayne K.J."/>
            <person name="Tettelin H."/>
            <person name="Glass J.I."/>
            <person name="Rusch D."/>
            <person name="Podicherti R."/>
            <person name="Tsui H.-C.T."/>
            <person name="Winkler M.E."/>
        </authorList>
    </citation>
    <scope>NUCLEOTIDE SEQUENCE</scope>
</reference>
<feature type="non-terminal residue" evidence="2">
    <location>
        <position position="1"/>
    </location>
</feature>
<dbReference type="EMBL" id="UINC01005704">
    <property type="protein sequence ID" value="SVA23024.1"/>
    <property type="molecule type" value="Genomic_DNA"/>
</dbReference>